<accession>A0A852SP72</accession>
<evidence type="ECO:0000313" key="1">
    <source>
        <dbReference type="EMBL" id="NYD70651.1"/>
    </source>
</evidence>
<dbReference type="Proteomes" id="UP000549913">
    <property type="component" value="Unassembled WGS sequence"/>
</dbReference>
<gene>
    <name evidence="1" type="ORF">BJ984_001809</name>
</gene>
<protein>
    <recommendedName>
        <fullName evidence="3">NUDIX hydrolase</fullName>
    </recommendedName>
</protein>
<organism evidence="1 2">
    <name type="scientific">Herbiconiux flava</name>
    <dbReference type="NCBI Taxonomy" id="881268"/>
    <lineage>
        <taxon>Bacteria</taxon>
        <taxon>Bacillati</taxon>
        <taxon>Actinomycetota</taxon>
        <taxon>Actinomycetes</taxon>
        <taxon>Micrococcales</taxon>
        <taxon>Microbacteriaceae</taxon>
        <taxon>Herbiconiux</taxon>
    </lineage>
</organism>
<dbReference type="RefSeq" id="WP_179547747.1">
    <property type="nucleotide sequence ID" value="NZ_BSEW01000001.1"/>
</dbReference>
<proteinExistence type="predicted"/>
<dbReference type="AlphaFoldDB" id="A0A852SP72"/>
<comment type="caution">
    <text evidence="1">The sequence shown here is derived from an EMBL/GenBank/DDBJ whole genome shotgun (WGS) entry which is preliminary data.</text>
</comment>
<sequence>MSADVETVVHVTPDAAWLPRFGRAEVIRRSTPPTPMCVARLLIRRTDQVFCVTRPDTGRLDLPMRVIERDDPSGQLGITALAEQITGDGSGLVFVGAVRNVVDSPSDDYAWPTPLAHFGVWTSESHPTVEGSWVSIGNDSPLRDRHWFPLVL</sequence>
<keyword evidence="2" id="KW-1185">Reference proteome</keyword>
<dbReference type="EMBL" id="JACCBM010000001">
    <property type="protein sequence ID" value="NYD70651.1"/>
    <property type="molecule type" value="Genomic_DNA"/>
</dbReference>
<name>A0A852SP72_9MICO</name>
<reference evidence="1 2" key="1">
    <citation type="submission" date="2020-07" db="EMBL/GenBank/DDBJ databases">
        <title>Sequencing the genomes of 1000 actinobacteria strains.</title>
        <authorList>
            <person name="Klenk H.-P."/>
        </authorList>
    </citation>
    <scope>NUCLEOTIDE SEQUENCE [LARGE SCALE GENOMIC DNA]</scope>
    <source>
        <strain evidence="1 2">DSM 26474</strain>
    </source>
</reference>
<evidence type="ECO:0008006" key="3">
    <source>
        <dbReference type="Google" id="ProtNLM"/>
    </source>
</evidence>
<evidence type="ECO:0000313" key="2">
    <source>
        <dbReference type="Proteomes" id="UP000549913"/>
    </source>
</evidence>